<evidence type="ECO:0000256" key="1">
    <source>
        <dbReference type="SAM" id="Phobius"/>
    </source>
</evidence>
<sequence length="60" mass="6557">MTTVSRSGRRPLLAIANRLFFAALATMATVLFSYLLLHPNSHTQTPKAPHPAISTESPRP</sequence>
<dbReference type="Proteomes" id="UP000323876">
    <property type="component" value="Unassembled WGS sequence"/>
</dbReference>
<feature type="transmembrane region" description="Helical" evidence="1">
    <location>
        <begin position="12"/>
        <end position="37"/>
    </location>
</feature>
<gene>
    <name evidence="2" type="ORF">F3087_24170</name>
</gene>
<comment type="caution">
    <text evidence="2">The sequence shown here is derived from an EMBL/GenBank/DDBJ whole genome shotgun (WGS) entry which is preliminary data.</text>
</comment>
<protein>
    <submittedName>
        <fullName evidence="2">Uncharacterized protein</fullName>
    </submittedName>
</protein>
<evidence type="ECO:0000313" key="3">
    <source>
        <dbReference type="Proteomes" id="UP000323876"/>
    </source>
</evidence>
<name>A0A5N0ECV4_9NOCA</name>
<reference evidence="2 3" key="1">
    <citation type="submission" date="2019-09" db="EMBL/GenBank/DDBJ databases">
        <authorList>
            <person name="Wang X."/>
        </authorList>
    </citation>
    <scope>NUCLEOTIDE SEQUENCE [LARGE SCALE GENOMIC DNA]</scope>
    <source>
        <strain evidence="2 3">CICC 11023</strain>
    </source>
</reference>
<keyword evidence="1" id="KW-0472">Membrane</keyword>
<accession>A0A5N0ECV4</accession>
<dbReference type="RefSeq" id="WP_150404320.1">
    <property type="nucleotide sequence ID" value="NZ_JBHJYQ010000001.1"/>
</dbReference>
<dbReference type="EMBL" id="VXLC01000013">
    <property type="protein sequence ID" value="KAA8886339.1"/>
    <property type="molecule type" value="Genomic_DNA"/>
</dbReference>
<evidence type="ECO:0000313" key="2">
    <source>
        <dbReference type="EMBL" id="KAA8886339.1"/>
    </source>
</evidence>
<keyword evidence="1" id="KW-0812">Transmembrane</keyword>
<keyword evidence="3" id="KW-1185">Reference proteome</keyword>
<dbReference type="AlphaFoldDB" id="A0A5N0ECV4"/>
<organism evidence="2 3">
    <name type="scientific">Nocardia colli</name>
    <dbReference type="NCBI Taxonomy" id="2545717"/>
    <lineage>
        <taxon>Bacteria</taxon>
        <taxon>Bacillati</taxon>
        <taxon>Actinomycetota</taxon>
        <taxon>Actinomycetes</taxon>
        <taxon>Mycobacteriales</taxon>
        <taxon>Nocardiaceae</taxon>
        <taxon>Nocardia</taxon>
    </lineage>
</organism>
<keyword evidence="1" id="KW-1133">Transmembrane helix</keyword>
<dbReference type="OrthoDB" id="9954439at2"/>
<proteinExistence type="predicted"/>